<comment type="similarity">
    <text evidence="1 9">Belongs to the GTP-binding SRP family. SRP54 subfamily.</text>
</comment>
<dbReference type="STRING" id="1005048.CFU_3887"/>
<evidence type="ECO:0000256" key="1">
    <source>
        <dbReference type="ARBA" id="ARBA00005450"/>
    </source>
</evidence>
<evidence type="ECO:0000256" key="3">
    <source>
        <dbReference type="ARBA" id="ARBA00022801"/>
    </source>
</evidence>
<evidence type="ECO:0000259" key="12">
    <source>
        <dbReference type="SMART" id="SM00963"/>
    </source>
</evidence>
<dbReference type="InterPro" id="IPR004780">
    <property type="entry name" value="SRP"/>
</dbReference>
<dbReference type="SUPFAM" id="SSF47446">
    <property type="entry name" value="Signal peptide-binding domain"/>
    <property type="match status" value="1"/>
</dbReference>
<dbReference type="GO" id="GO:0006614">
    <property type="term" value="P:SRP-dependent cotranslational protein targeting to membrane"/>
    <property type="evidence" value="ECO:0007669"/>
    <property type="project" value="InterPro"/>
</dbReference>
<dbReference type="SUPFAM" id="SSF52540">
    <property type="entry name" value="P-loop containing nucleoside triphosphate hydrolases"/>
    <property type="match status" value="1"/>
</dbReference>
<dbReference type="Pfam" id="PF02978">
    <property type="entry name" value="SRP_SPB"/>
    <property type="match status" value="1"/>
</dbReference>
<dbReference type="EC" id="3.6.5.4" evidence="9"/>
<evidence type="ECO:0000256" key="8">
    <source>
        <dbReference type="ARBA" id="ARBA00048027"/>
    </source>
</evidence>
<feature type="binding site" evidence="9">
    <location>
        <begin position="204"/>
        <end position="208"/>
    </location>
    <ligand>
        <name>GTP</name>
        <dbReference type="ChEBI" id="CHEBI:37565"/>
    </ligand>
</feature>
<dbReference type="EMBL" id="CP002745">
    <property type="protein sequence ID" value="AEK63710.1"/>
    <property type="molecule type" value="Genomic_DNA"/>
</dbReference>
<proteinExistence type="inferred from homology"/>
<evidence type="ECO:0000256" key="4">
    <source>
        <dbReference type="ARBA" id="ARBA00022884"/>
    </source>
</evidence>
<evidence type="ECO:0000313" key="14">
    <source>
        <dbReference type="Proteomes" id="UP000008392"/>
    </source>
</evidence>
<dbReference type="CDD" id="cd18539">
    <property type="entry name" value="SRP_G"/>
    <property type="match status" value="1"/>
</dbReference>
<evidence type="ECO:0000256" key="2">
    <source>
        <dbReference type="ARBA" id="ARBA00022741"/>
    </source>
</evidence>
<organism evidence="13 14">
    <name type="scientific">Collimonas fungivorans (strain Ter331)</name>
    <dbReference type="NCBI Taxonomy" id="1005048"/>
    <lineage>
        <taxon>Bacteria</taxon>
        <taxon>Pseudomonadati</taxon>
        <taxon>Pseudomonadota</taxon>
        <taxon>Betaproteobacteria</taxon>
        <taxon>Burkholderiales</taxon>
        <taxon>Oxalobacteraceae</taxon>
        <taxon>Collimonas</taxon>
    </lineage>
</organism>
<protein>
    <recommendedName>
        <fullName evidence="9">Signal recognition particle protein</fullName>
        <ecNumber evidence="9">3.6.5.4</ecNumber>
    </recommendedName>
    <alternativeName>
        <fullName evidence="9">Fifty-four homolog</fullName>
    </alternativeName>
</protein>
<reference evidence="13 14" key="1">
    <citation type="journal article" date="2004" name="Environ. Microbiol.">
        <title>Phylogeny-function analysis of (meta)genomic libraries: screening for expression of ribosomal RNA genes by large-insert library fluorescent in situ hybridization (LIL-FISH).</title>
        <authorList>
            <person name="Leveau J.H."/>
            <person name="Gerards S."/>
            <person name="de Boer W."/>
            <person name="van Veen J.A."/>
        </authorList>
    </citation>
    <scope>NUCLEOTIDE SEQUENCE [LARGE SCALE GENOMIC DNA]</scope>
    <source>
        <strain evidence="13 14">Ter331</strain>
    </source>
</reference>
<dbReference type="SMART" id="SM00382">
    <property type="entry name" value="AAA"/>
    <property type="match status" value="1"/>
</dbReference>
<dbReference type="SMART" id="SM00963">
    <property type="entry name" value="SRP54_N"/>
    <property type="match status" value="1"/>
</dbReference>
<reference evidence="13 14" key="3">
    <citation type="journal article" date="2008" name="FEMS Microbiol. Ecol.">
        <title>Identification and characterization of genes underlying chitinolysis in Collimonas fungivorans Ter331.</title>
        <authorList>
            <person name="Fritsche K."/>
            <person name="de Boer W."/>
            <person name="Gerards S."/>
            <person name="van den Berg M."/>
            <person name="van Veen J.A."/>
            <person name="Leveau J.H."/>
        </authorList>
    </citation>
    <scope>NUCLEOTIDE SEQUENCE [LARGE SCALE GENOMIC DNA]</scope>
    <source>
        <strain evidence="13 14">Ter331</strain>
    </source>
</reference>
<comment type="subcellular location">
    <subcellularLocation>
        <location evidence="9">Cytoplasm</location>
    </subcellularLocation>
    <text evidence="9">The SRP-RNC complex is targeted to the cytoplasmic membrane.</text>
</comment>
<dbReference type="InterPro" id="IPR042101">
    <property type="entry name" value="SRP54_N_sf"/>
</dbReference>
<dbReference type="Gene3D" id="3.40.50.300">
    <property type="entry name" value="P-loop containing nucleotide triphosphate hydrolases"/>
    <property type="match status" value="1"/>
</dbReference>
<keyword evidence="9" id="KW-0963">Cytoplasm</keyword>
<dbReference type="Gene3D" id="1.20.120.140">
    <property type="entry name" value="Signal recognition particle SRP54, nucleotide-binding domain"/>
    <property type="match status" value="1"/>
</dbReference>
<keyword evidence="7 9" id="KW-0687">Ribonucleoprotein</keyword>
<dbReference type="FunFam" id="3.40.50.300:FF:000022">
    <property type="entry name" value="Signal recognition particle 54 kDa subunit"/>
    <property type="match status" value="1"/>
</dbReference>
<keyword evidence="4 9" id="KW-0694">RNA-binding</keyword>
<dbReference type="InterPro" id="IPR022941">
    <property type="entry name" value="SRP54"/>
</dbReference>
<sequence>MHLFWKHCIPMLDNLTQRLAKVVKTMRGEARLTETNTADMLREVRLALLEADVALPAVREFIANVKQKALGEEVIASLTPGQALVGVVQRELASLMGADLGPEASQLNFATQPPAIILMAGLQGAGKTTTVGKLAKYLREQKKKKVLTVSADVYRPAAIGQLQTVTAQVGADFFPTATTDKPVEIALAALDYAKRHYHDVLIIDTAGRLGIDEAMMKEISAIHAAVKPIETLFVVDAMLGQDAINTAKAFSDALPLTGIVLTKLDGDARGGAALSVRHITGKPIKFAGTAEKLDGLEAFDPTRMANRILGMGDILALVEEAQKGVDVAAAKDLAHKIKGGGKFDLNDFKAQLGQMKKMGGLSNLMDKLPAQFQQAAGGANMDQAEKQVRRMEGIINSMTAQERAKPELIKASRKRRIAVGAGVQVQEVNRMLSQFDQMQSMMKKLKGGGMMKMMRGMKGMMPGMR</sequence>
<reference evidence="13 14" key="2">
    <citation type="journal article" date="2006" name="J. Microbiol. Methods">
        <title>Genomic flank-sequencing of plasposon insertion sites for rapid identification of functional genes.</title>
        <authorList>
            <person name="Leveau J.H."/>
            <person name="Gerards S."/>
            <person name="Fritsche K."/>
            <person name="Zondag G."/>
            <person name="van Veen J.A."/>
        </authorList>
    </citation>
    <scope>NUCLEOTIDE SEQUENCE [LARGE SCALE GENOMIC DNA]</scope>
    <source>
        <strain evidence="13 14">Ter331</strain>
    </source>
</reference>
<feature type="binding site" evidence="9">
    <location>
        <begin position="262"/>
        <end position="265"/>
    </location>
    <ligand>
        <name>GTP</name>
        <dbReference type="ChEBI" id="CHEBI:37565"/>
    </ligand>
</feature>
<comment type="domain">
    <text evidence="9">Composed of three domains: the N-terminal N domain, which is responsible for interactions with the ribosome, the central G domain, which binds GTP, and the C-terminal M domain, which binds the RNA and the signal sequence of the RNC.</text>
</comment>
<dbReference type="HOGENOM" id="CLU_009301_6_0_4"/>
<evidence type="ECO:0000256" key="5">
    <source>
        <dbReference type="ARBA" id="ARBA00023134"/>
    </source>
</evidence>
<keyword evidence="2 9" id="KW-0547">Nucleotide-binding</keyword>
<evidence type="ECO:0000256" key="7">
    <source>
        <dbReference type="ARBA" id="ARBA00023274"/>
    </source>
</evidence>
<feature type="domain" description="Signal recognition particle SRP54 helical bundle" evidence="12">
    <location>
        <begin position="11"/>
        <end position="96"/>
    </location>
</feature>
<dbReference type="Pfam" id="PF02881">
    <property type="entry name" value="SRP54_N"/>
    <property type="match status" value="1"/>
</dbReference>
<reference evidence="13 14" key="4">
    <citation type="journal article" date="2010" name="Environ. Microbiol.">
        <title>The bacterial genus Collimonas: mycophagy, weathering and other adaptive solutions to life in oligotrophic soil environments.</title>
        <authorList>
            <person name="Leveau J.H."/>
            <person name="Uroz S."/>
            <person name="de Boer W."/>
        </authorList>
    </citation>
    <scope>NUCLEOTIDE SEQUENCE [LARGE SCALE GENOMIC DNA]</scope>
    <source>
        <strain evidence="13 14">Ter331</strain>
    </source>
</reference>
<keyword evidence="5 9" id="KW-0342">GTP-binding</keyword>
<dbReference type="PANTHER" id="PTHR11564">
    <property type="entry name" value="SIGNAL RECOGNITION PARTICLE 54K PROTEIN SRP54"/>
    <property type="match status" value="1"/>
</dbReference>
<gene>
    <name evidence="9 13" type="primary">ffh</name>
    <name evidence="13" type="ordered locus">CFU_3887</name>
</gene>
<evidence type="ECO:0000256" key="9">
    <source>
        <dbReference type="HAMAP-Rule" id="MF_00306"/>
    </source>
</evidence>
<dbReference type="InterPro" id="IPR027417">
    <property type="entry name" value="P-loop_NTPase"/>
</dbReference>
<dbReference type="HAMAP" id="MF_00306">
    <property type="entry name" value="SRP54"/>
    <property type="match status" value="1"/>
</dbReference>
<dbReference type="eggNOG" id="COG0541">
    <property type="taxonomic scope" value="Bacteria"/>
</dbReference>
<dbReference type="InterPro" id="IPR013822">
    <property type="entry name" value="Signal_recog_particl_SRP54_hlx"/>
</dbReference>
<feature type="domain" description="SRP54-type proteins GTP-binding" evidence="11">
    <location>
        <begin position="114"/>
        <end position="310"/>
    </location>
</feature>
<dbReference type="GO" id="GO:0008312">
    <property type="term" value="F:7S RNA binding"/>
    <property type="evidence" value="ECO:0007669"/>
    <property type="project" value="InterPro"/>
</dbReference>
<feature type="domain" description="AAA+ ATPase" evidence="10">
    <location>
        <begin position="113"/>
        <end position="260"/>
    </location>
</feature>
<dbReference type="GO" id="GO:0005525">
    <property type="term" value="F:GTP binding"/>
    <property type="evidence" value="ECO:0007669"/>
    <property type="project" value="UniProtKB-UniRule"/>
</dbReference>
<evidence type="ECO:0000313" key="13">
    <source>
        <dbReference type="EMBL" id="AEK63710.1"/>
    </source>
</evidence>
<reference evidence="13 14" key="5">
    <citation type="journal article" date="2011" name="ISME J.">
        <title>Dual transcriptional profiling of a bacterial/fungal confrontation: Collimonas fungivorans versus Aspergillus niger.</title>
        <authorList>
            <person name="Mela F."/>
            <person name="Fritsche K."/>
            <person name="de Boer W."/>
            <person name="van Veen J.A."/>
            <person name="de Graaff L.H."/>
            <person name="van den Berg M."/>
            <person name="Leveau J.H."/>
        </authorList>
    </citation>
    <scope>NUCLEOTIDE SEQUENCE [LARGE SCALE GENOMIC DNA]</scope>
    <source>
        <strain evidence="13 14">Ter331</strain>
    </source>
</reference>
<accession>G0ADT7</accession>
<keyword evidence="14" id="KW-1185">Reference proteome</keyword>
<dbReference type="InterPro" id="IPR003593">
    <property type="entry name" value="AAA+_ATPase"/>
</dbReference>
<reference evidence="14" key="6">
    <citation type="submission" date="2011-05" db="EMBL/GenBank/DDBJ databases">
        <title>Complete sequence of Collimonas fungivorans Ter331.</title>
        <authorList>
            <person name="Leveau J.H."/>
        </authorList>
    </citation>
    <scope>NUCLEOTIDE SEQUENCE [LARGE SCALE GENOMIC DNA]</scope>
    <source>
        <strain evidence="14">Ter331</strain>
    </source>
</reference>
<comment type="function">
    <text evidence="9">Involved in targeting and insertion of nascent membrane proteins into the cytoplasmic membrane. Binds to the hydrophobic signal sequence of the ribosome-nascent chain (RNC) as it emerges from the ribosomes. The SRP-RNC complex is then targeted to the cytoplasmic membrane where it interacts with the SRP receptor FtsY. Interaction with FtsY leads to the transfer of the RNC complex to the Sec translocase for insertion into the membrane, the hydrolysis of GTP by both Ffh and FtsY, and the dissociation of the SRP-FtsY complex into the individual components.</text>
</comment>
<dbReference type="InterPro" id="IPR004125">
    <property type="entry name" value="Signal_recog_particle_SRP54_M"/>
</dbReference>
<dbReference type="Proteomes" id="UP000008392">
    <property type="component" value="Chromosome"/>
</dbReference>
<dbReference type="InterPro" id="IPR000897">
    <property type="entry name" value="SRP54_GTPase_dom"/>
</dbReference>
<keyword evidence="6 9" id="KW-0733">Signal recognition particle</keyword>
<dbReference type="KEGG" id="cfu:CFU_3887"/>
<dbReference type="AlphaFoldDB" id="G0ADT7"/>
<dbReference type="InterPro" id="IPR036891">
    <property type="entry name" value="Signal_recog_part_SRP54_M_sf"/>
</dbReference>
<dbReference type="GO" id="GO:0003924">
    <property type="term" value="F:GTPase activity"/>
    <property type="evidence" value="ECO:0007669"/>
    <property type="project" value="UniProtKB-UniRule"/>
</dbReference>
<dbReference type="PANTHER" id="PTHR11564:SF5">
    <property type="entry name" value="SIGNAL RECOGNITION PARTICLE SUBUNIT SRP54"/>
    <property type="match status" value="1"/>
</dbReference>
<dbReference type="Pfam" id="PF00448">
    <property type="entry name" value="SRP54"/>
    <property type="match status" value="1"/>
</dbReference>
<feature type="binding site" evidence="9">
    <location>
        <begin position="121"/>
        <end position="128"/>
    </location>
    <ligand>
        <name>GTP</name>
        <dbReference type="ChEBI" id="CHEBI:37565"/>
    </ligand>
</feature>
<comment type="catalytic activity">
    <reaction evidence="8 9">
        <text>GTP + H2O = GDP + phosphate + H(+)</text>
        <dbReference type="Rhea" id="RHEA:19669"/>
        <dbReference type="ChEBI" id="CHEBI:15377"/>
        <dbReference type="ChEBI" id="CHEBI:15378"/>
        <dbReference type="ChEBI" id="CHEBI:37565"/>
        <dbReference type="ChEBI" id="CHEBI:43474"/>
        <dbReference type="ChEBI" id="CHEBI:58189"/>
        <dbReference type="EC" id="3.6.5.4"/>
    </reaction>
</comment>
<name>G0ADT7_COLFT</name>
<evidence type="ECO:0000256" key="6">
    <source>
        <dbReference type="ARBA" id="ARBA00023135"/>
    </source>
</evidence>
<dbReference type="SMART" id="SM00962">
    <property type="entry name" value="SRP54"/>
    <property type="match status" value="1"/>
</dbReference>
<dbReference type="GO" id="GO:0048500">
    <property type="term" value="C:signal recognition particle"/>
    <property type="evidence" value="ECO:0007669"/>
    <property type="project" value="UniProtKB-UniRule"/>
</dbReference>
<comment type="subunit">
    <text evidence="9">Part of the signal recognition particle protein translocation system, which is composed of SRP and FtsY. SRP is a ribonucleoprotein composed of Ffh and a 4.5S RNA molecule.</text>
</comment>
<dbReference type="Gene3D" id="1.10.260.30">
    <property type="entry name" value="Signal recognition particle, SRP54 subunit, M-domain"/>
    <property type="match status" value="1"/>
</dbReference>
<dbReference type="NCBIfam" id="TIGR00959">
    <property type="entry name" value="ffh"/>
    <property type="match status" value="1"/>
</dbReference>
<evidence type="ECO:0000259" key="10">
    <source>
        <dbReference type="SMART" id="SM00382"/>
    </source>
</evidence>
<keyword evidence="3 9" id="KW-0378">Hydrolase</keyword>
<evidence type="ECO:0000259" key="11">
    <source>
        <dbReference type="SMART" id="SM00962"/>
    </source>
</evidence>